<protein>
    <submittedName>
        <fullName evidence="2">Uncharacterized protein</fullName>
    </submittedName>
</protein>
<evidence type="ECO:0000313" key="2">
    <source>
        <dbReference type="EMBL" id="KAK2706826.1"/>
    </source>
</evidence>
<dbReference type="Proteomes" id="UP001187531">
    <property type="component" value="Unassembled WGS sequence"/>
</dbReference>
<accession>A0AA88KYR0</accession>
<gene>
    <name evidence="2" type="ORF">QYM36_014756</name>
</gene>
<dbReference type="AlphaFoldDB" id="A0AA88KYR0"/>
<reference evidence="2" key="1">
    <citation type="submission" date="2023-07" db="EMBL/GenBank/DDBJ databases">
        <title>Chromosome-level genome assembly of Artemia franciscana.</title>
        <authorList>
            <person name="Jo E."/>
        </authorList>
    </citation>
    <scope>NUCLEOTIDE SEQUENCE</scope>
    <source>
        <tissue evidence="2">Whole body</tissue>
    </source>
</reference>
<name>A0AA88KYR0_ARTSF</name>
<comment type="caution">
    <text evidence="2">The sequence shown here is derived from an EMBL/GenBank/DDBJ whole genome shotgun (WGS) entry which is preliminary data.</text>
</comment>
<evidence type="ECO:0000313" key="3">
    <source>
        <dbReference type="Proteomes" id="UP001187531"/>
    </source>
</evidence>
<dbReference type="EMBL" id="JAVRJZ010000019">
    <property type="protein sequence ID" value="KAK2706826.1"/>
    <property type="molecule type" value="Genomic_DNA"/>
</dbReference>
<organism evidence="2 3">
    <name type="scientific">Artemia franciscana</name>
    <name type="common">Brine shrimp</name>
    <name type="synonym">Artemia sanfranciscana</name>
    <dbReference type="NCBI Taxonomy" id="6661"/>
    <lineage>
        <taxon>Eukaryota</taxon>
        <taxon>Metazoa</taxon>
        <taxon>Ecdysozoa</taxon>
        <taxon>Arthropoda</taxon>
        <taxon>Crustacea</taxon>
        <taxon>Branchiopoda</taxon>
        <taxon>Anostraca</taxon>
        <taxon>Artemiidae</taxon>
        <taxon>Artemia</taxon>
    </lineage>
</organism>
<feature type="chain" id="PRO_5041658112" evidence="1">
    <location>
        <begin position="18"/>
        <end position="656"/>
    </location>
</feature>
<keyword evidence="3" id="KW-1185">Reference proteome</keyword>
<evidence type="ECO:0000256" key="1">
    <source>
        <dbReference type="SAM" id="SignalP"/>
    </source>
</evidence>
<feature type="signal peptide" evidence="1">
    <location>
        <begin position="1"/>
        <end position="17"/>
    </location>
</feature>
<keyword evidence="1" id="KW-0732">Signal</keyword>
<sequence>MFCRLLIAQLLTQIVLTLPLDGETDFDENLLDSHLDIEVIPIFKDDDDTAVAPQEITDKELASSLKGVIEQLKEYRFLTNLPYTAKASNLPKEVIVTSGAIGGSQEDKAEDSSPRQSKKLKLDFDGVPIIEGLYVPDDQSDQKTYRNARVINNQLVENSSINWGEVFERQGRLIVPELEDSSNAVNETEEYPEFYYRSYRKQDEVPLAEEVATSSGIEDQFGYNLRFSYPLEQAQPSLMNNNKEQSVMELSSGAQANVKMGSRKDDAEYNSQRQSKKIRFDYDGLPIIEGLYVPDDQSDQKIYRNARVINNQLVENASINWDEVFERQGRLIVPELGDPLNAVNETDEDPEFYYRSYWNEDEPLEEAKASSEIKDPFGYSLRSSYSPEKSYQPLRSNDGEDYVKEFSSRIQTNVETGRKIVKAPDDQQYTIQQHLYKNDDGSVFSVPIPFPALSSTYDPRVQYFPINNIRERSKAAIMKDKVVGMVARMQEMARPVVDPLKEAKEKISYNLGIPERISSFQSRISKASSDPKTAALAGGAAAFLGTVGAGLLISGSAAGRASRKLKEKSKNVARNLTKRAIDEDQELLSQLTVFDEYLAKLDVSEQEFIKAVHRDNFVKAVEGPCGKTVMCQRLAEDPSRKRFQAFRSRAALVSVL</sequence>
<proteinExistence type="predicted"/>